<sequence length="723" mass="77252">MRITLGIFLTSIILITSGCGGGDDALKAVRNDPNDFADIKNPVDDFTSGSTGDSNNAGGLESNEVRITMEVPGSIAPDAELTRRNLRIVQPDRVSVYRTNPGLQNLGAADIDTRTDSNGYTVITFKNGLPLAPDVIIDATYGNARMRAFAADADRDVKVNPFSEYLVRNTLPTYTAGEFQSILDCAEDAGGQLCLNKYVWSTIADQVHDFEIDIPTTATVDSALALLEDHGDFVSYVASMADYALLDDTSSGKISASSADYNSVFLGVELGQTFMESTLSGSGQWGVRTAQEEMLQDSSGGVGYVYPALTLTSFDAFNIKVTSLASDIPYDRETLIHQAGNQFFARGSDQWELNTHASSPGAATLLSDIRLLAGRALYQSITGRGSSRIIGWTRNPYYLDAYTSTPANDKTGPDRVVSSFFSAGKAIELEASGQELKRLGTLEEQHVSMIELDLLRQQGFDASVLDGRTYNTVFLSSQFGDSAQPIRFESGLGTWQVNNGDITQSADTESLFRDNSGTVMTGSGTLTESWIVSPRLSRLSSGDADIGRLNLDIASEAADFEQPDLGMGASTPDGSLVAFNLDDSPLGDGFLIAAAQPNTTAPSAGAYRLQGFALGLAPDTNHLRHFDNSLLTITSGSSATLSLRTLDSQHDVTSETLSNATLNETAATSLSYATSGNGQVTFSAGNLTLEGFHTADGEQFYFRLRDTSGTEEQVGLVIATRIP</sequence>
<dbReference type="Proteomes" id="UP000035057">
    <property type="component" value="Unassembled WGS sequence"/>
</dbReference>
<organism evidence="2 3">
    <name type="scientific">Marinobacter nitratireducens</name>
    <dbReference type="NCBI Taxonomy" id="1137280"/>
    <lineage>
        <taxon>Bacteria</taxon>
        <taxon>Pseudomonadati</taxon>
        <taxon>Pseudomonadota</taxon>
        <taxon>Gammaproteobacteria</taxon>
        <taxon>Pseudomonadales</taxon>
        <taxon>Marinobacteraceae</taxon>
        <taxon>Marinobacter</taxon>
    </lineage>
</organism>
<dbReference type="EMBL" id="ANIE01000005">
    <property type="protein sequence ID" value="KEF31615.1"/>
    <property type="molecule type" value="Genomic_DNA"/>
</dbReference>
<feature type="region of interest" description="Disordered" evidence="1">
    <location>
        <begin position="41"/>
        <end position="62"/>
    </location>
</feature>
<name>A0A072NEY2_9GAMM</name>
<protein>
    <submittedName>
        <fullName evidence="2">Uncharacterized protein</fullName>
    </submittedName>
</protein>
<evidence type="ECO:0000256" key="1">
    <source>
        <dbReference type="SAM" id="MobiDB-lite"/>
    </source>
</evidence>
<dbReference type="RefSeq" id="WP_036130784.1">
    <property type="nucleotide sequence ID" value="NZ_ANIE01000005.1"/>
</dbReference>
<dbReference type="AlphaFoldDB" id="A0A072NEY2"/>
<keyword evidence="3" id="KW-1185">Reference proteome</keyword>
<dbReference type="PROSITE" id="PS51257">
    <property type="entry name" value="PROKAR_LIPOPROTEIN"/>
    <property type="match status" value="1"/>
</dbReference>
<dbReference type="OrthoDB" id="6178054at2"/>
<evidence type="ECO:0000313" key="3">
    <source>
        <dbReference type="Proteomes" id="UP000035057"/>
    </source>
</evidence>
<comment type="caution">
    <text evidence="2">The sequence shown here is derived from an EMBL/GenBank/DDBJ whole genome shotgun (WGS) entry which is preliminary data.</text>
</comment>
<reference evidence="2 3" key="1">
    <citation type="submission" date="2012-12" db="EMBL/GenBank/DDBJ databases">
        <title>Genome assembly of Marinobacter sp. AK21.</title>
        <authorList>
            <person name="Khatri I."/>
            <person name="Kumar R."/>
            <person name="Vaidya B."/>
            <person name="Subramanian S."/>
            <person name="Pinnaka A."/>
        </authorList>
    </citation>
    <scope>NUCLEOTIDE SEQUENCE [LARGE SCALE GENOMIC DNA]</scope>
    <source>
        <strain evidence="2 3">AK21</strain>
    </source>
</reference>
<proteinExistence type="predicted"/>
<accession>A0A072NEY2</accession>
<dbReference type="STRING" id="1137280.D777_01964"/>
<feature type="compositionally biased region" description="Polar residues" evidence="1">
    <location>
        <begin position="47"/>
        <end position="57"/>
    </location>
</feature>
<evidence type="ECO:0000313" key="2">
    <source>
        <dbReference type="EMBL" id="KEF31615.1"/>
    </source>
</evidence>
<dbReference type="PATRIC" id="fig|1137280.3.peg.1780"/>
<gene>
    <name evidence="2" type="ORF">D777_01964</name>
</gene>